<evidence type="ECO:0000256" key="4">
    <source>
        <dbReference type="PROSITE-ProRule" id="PRU00433"/>
    </source>
</evidence>
<reference evidence="6 7" key="1">
    <citation type="submission" date="2022-05" db="EMBL/GenBank/DDBJ databases">
        <authorList>
            <person name="Park J.-S."/>
        </authorList>
    </citation>
    <scope>NUCLEOTIDE SEQUENCE [LARGE SCALE GENOMIC DNA]</scope>
    <source>
        <strain evidence="6 7">2012CJ34-2</strain>
    </source>
</reference>
<protein>
    <submittedName>
        <fullName evidence="6">Cytochrome c</fullName>
    </submittedName>
</protein>
<dbReference type="InterPro" id="IPR009056">
    <property type="entry name" value="Cyt_c-like_dom"/>
</dbReference>
<dbReference type="SUPFAM" id="SSF46626">
    <property type="entry name" value="Cytochrome c"/>
    <property type="match status" value="1"/>
</dbReference>
<keyword evidence="3 4" id="KW-0408">Iron</keyword>
<feature type="domain" description="Cytochrome c" evidence="5">
    <location>
        <begin position="35"/>
        <end position="127"/>
    </location>
</feature>
<evidence type="ECO:0000259" key="5">
    <source>
        <dbReference type="PROSITE" id="PS51007"/>
    </source>
</evidence>
<dbReference type="Pfam" id="PF13442">
    <property type="entry name" value="Cytochrome_CBB3"/>
    <property type="match status" value="1"/>
</dbReference>
<evidence type="ECO:0000313" key="7">
    <source>
        <dbReference type="Proteomes" id="UP001203338"/>
    </source>
</evidence>
<dbReference type="RefSeq" id="WP_249700570.1">
    <property type="nucleotide sequence ID" value="NZ_JAMFLX010000021.1"/>
</dbReference>
<keyword evidence="7" id="KW-1185">Reference proteome</keyword>
<evidence type="ECO:0000313" key="6">
    <source>
        <dbReference type="EMBL" id="MCL6271166.1"/>
    </source>
</evidence>
<comment type="caution">
    <text evidence="6">The sequence shown here is derived from an EMBL/GenBank/DDBJ whole genome shotgun (WGS) entry which is preliminary data.</text>
</comment>
<dbReference type="Gene3D" id="1.10.760.10">
    <property type="entry name" value="Cytochrome c-like domain"/>
    <property type="match status" value="1"/>
</dbReference>
<keyword evidence="2 4" id="KW-0479">Metal-binding</keyword>
<sequence>MPEKLGIGFVPSPELVKAWDTAIQPDGRGLPPGKGCVTDGQRIYVEQCQVCHGISGKGGQYDVLAGRLAENLFPFAAESGHPKTIGNYWPWATTLFDYIRRSMPLLTPGTLSDNDVYALSAYLLHLNELLPESACLDAASLPQIEMPANKRFVPDNRLETSAVR</sequence>
<dbReference type="PANTHER" id="PTHR35008">
    <property type="entry name" value="BLL4482 PROTEIN-RELATED"/>
    <property type="match status" value="1"/>
</dbReference>
<organism evidence="6 7">
    <name type="scientific">Parendozoicomonas callyspongiae</name>
    <dbReference type="NCBI Taxonomy" id="2942213"/>
    <lineage>
        <taxon>Bacteria</taxon>
        <taxon>Pseudomonadati</taxon>
        <taxon>Pseudomonadota</taxon>
        <taxon>Gammaproteobacteria</taxon>
        <taxon>Oceanospirillales</taxon>
        <taxon>Endozoicomonadaceae</taxon>
        <taxon>Parendozoicomonas</taxon>
    </lineage>
</organism>
<dbReference type="PROSITE" id="PS51007">
    <property type="entry name" value="CYTC"/>
    <property type="match status" value="1"/>
</dbReference>
<keyword evidence="1 4" id="KW-0349">Heme</keyword>
<dbReference type="Proteomes" id="UP001203338">
    <property type="component" value="Unassembled WGS sequence"/>
</dbReference>
<dbReference type="InterPro" id="IPR051459">
    <property type="entry name" value="Cytochrome_c-type_DH"/>
</dbReference>
<evidence type="ECO:0000256" key="1">
    <source>
        <dbReference type="ARBA" id="ARBA00022617"/>
    </source>
</evidence>
<dbReference type="PANTHER" id="PTHR35008:SF8">
    <property type="entry name" value="ALCOHOL DEHYDROGENASE CYTOCHROME C SUBUNIT"/>
    <property type="match status" value="1"/>
</dbReference>
<name>A0ABT0PJL4_9GAMM</name>
<gene>
    <name evidence="6" type="ORF">M3P05_14665</name>
</gene>
<evidence type="ECO:0000256" key="2">
    <source>
        <dbReference type="ARBA" id="ARBA00022723"/>
    </source>
</evidence>
<proteinExistence type="predicted"/>
<dbReference type="InterPro" id="IPR036909">
    <property type="entry name" value="Cyt_c-like_dom_sf"/>
</dbReference>
<accession>A0ABT0PJL4</accession>
<dbReference type="EMBL" id="JAMFLX010000021">
    <property type="protein sequence ID" value="MCL6271166.1"/>
    <property type="molecule type" value="Genomic_DNA"/>
</dbReference>
<evidence type="ECO:0000256" key="3">
    <source>
        <dbReference type="ARBA" id="ARBA00023004"/>
    </source>
</evidence>